<protein>
    <submittedName>
        <fullName evidence="1">Uncharacterized protein</fullName>
    </submittedName>
</protein>
<reference evidence="1" key="1">
    <citation type="journal article" date="2022" name="bioRxiv">
        <title>Sequencing and chromosome-scale assembly of the giantPleurodeles waltlgenome.</title>
        <authorList>
            <person name="Brown T."/>
            <person name="Elewa A."/>
            <person name="Iarovenko S."/>
            <person name="Subramanian E."/>
            <person name="Araus A.J."/>
            <person name="Petzold A."/>
            <person name="Susuki M."/>
            <person name="Suzuki K.-i.T."/>
            <person name="Hayashi T."/>
            <person name="Toyoda A."/>
            <person name="Oliveira C."/>
            <person name="Osipova E."/>
            <person name="Leigh N.D."/>
            <person name="Simon A."/>
            <person name="Yun M.H."/>
        </authorList>
    </citation>
    <scope>NUCLEOTIDE SEQUENCE</scope>
    <source>
        <strain evidence="1">20211129_DDA</strain>
        <tissue evidence="1">Liver</tissue>
    </source>
</reference>
<proteinExistence type="predicted"/>
<evidence type="ECO:0000313" key="2">
    <source>
        <dbReference type="Proteomes" id="UP001066276"/>
    </source>
</evidence>
<evidence type="ECO:0000313" key="1">
    <source>
        <dbReference type="EMBL" id="KAJ1218961.1"/>
    </source>
</evidence>
<organism evidence="1 2">
    <name type="scientific">Pleurodeles waltl</name>
    <name type="common">Iberian ribbed newt</name>
    <dbReference type="NCBI Taxonomy" id="8319"/>
    <lineage>
        <taxon>Eukaryota</taxon>
        <taxon>Metazoa</taxon>
        <taxon>Chordata</taxon>
        <taxon>Craniata</taxon>
        <taxon>Vertebrata</taxon>
        <taxon>Euteleostomi</taxon>
        <taxon>Amphibia</taxon>
        <taxon>Batrachia</taxon>
        <taxon>Caudata</taxon>
        <taxon>Salamandroidea</taxon>
        <taxon>Salamandridae</taxon>
        <taxon>Pleurodelinae</taxon>
        <taxon>Pleurodeles</taxon>
    </lineage>
</organism>
<accession>A0AAV7X1J6</accession>
<dbReference type="EMBL" id="JANPWB010000001">
    <property type="protein sequence ID" value="KAJ1218961.1"/>
    <property type="molecule type" value="Genomic_DNA"/>
</dbReference>
<sequence length="198" mass="22951">MWVIEKSDPDKNIPSFESIKYKVVGLQIKAKSRNEEIKEVNDVDFKVGDCVRIRRPYKVKGSKYFQKTKVVQVSKHSVKVEDGKWWSKRKVARVDKGLDMLSFQSQDKGSEDHESDLGRVNNLQDGMMFYETGVVDDVNVIEQEDVLNHTQHETSSVAGNQDAVRDKIQDTVQDESPNRFLPKRVISKPKYFDDFVFY</sequence>
<gene>
    <name evidence="1" type="ORF">NDU88_006532</name>
</gene>
<dbReference type="Proteomes" id="UP001066276">
    <property type="component" value="Chromosome 1_1"/>
</dbReference>
<name>A0AAV7X1J6_PLEWA</name>
<keyword evidence="2" id="KW-1185">Reference proteome</keyword>
<dbReference type="AlphaFoldDB" id="A0AAV7X1J6"/>
<comment type="caution">
    <text evidence="1">The sequence shown here is derived from an EMBL/GenBank/DDBJ whole genome shotgun (WGS) entry which is preliminary data.</text>
</comment>